<keyword evidence="5" id="KW-1185">Reference proteome</keyword>
<evidence type="ECO:0000259" key="2">
    <source>
        <dbReference type="Pfam" id="PF23232"/>
    </source>
</evidence>
<reference evidence="3 5" key="1">
    <citation type="journal article" date="2008" name="Genome Biol.">
        <title>The genome sequence of the model ascomycete fungus Podospora anserina.</title>
        <authorList>
            <person name="Espagne E."/>
            <person name="Lespinet O."/>
            <person name="Malagnac F."/>
            <person name="Da Silva C."/>
            <person name="Jaillon O."/>
            <person name="Porcel B.M."/>
            <person name="Couloux A."/>
            <person name="Aury J.-M."/>
            <person name="Segurens B."/>
            <person name="Poulain J."/>
            <person name="Anthouard V."/>
            <person name="Grossetete S."/>
            <person name="Khalili H."/>
            <person name="Coppin E."/>
            <person name="Dequard-Chablat M."/>
            <person name="Picard M."/>
            <person name="Contamine V."/>
            <person name="Arnaise S."/>
            <person name="Bourdais A."/>
            <person name="Berteaux-Lecellier V."/>
            <person name="Gautheret D."/>
            <person name="de Vries R.P."/>
            <person name="Battaglia E."/>
            <person name="Coutinho P.M."/>
            <person name="Danchin E.G.J."/>
            <person name="Henrissat B."/>
            <person name="El Khoury R."/>
            <person name="Sainsard-Chanet A."/>
            <person name="Boivin A."/>
            <person name="Pinan-Lucarre B."/>
            <person name="Sellem C.H."/>
            <person name="Debuchy R."/>
            <person name="Wincker P."/>
            <person name="Weissenbach J."/>
            <person name="Silar P."/>
        </authorList>
    </citation>
    <scope>NUCLEOTIDE SEQUENCE [LARGE SCALE GENOMIC DNA]</scope>
    <source>
        <strain evidence="5">S / ATCC MYA-4624 / DSM 980 / FGSC 10383</strain>
        <strain evidence="3">S mat+</strain>
    </source>
</reference>
<dbReference type="InterPro" id="IPR027417">
    <property type="entry name" value="P-loop_NTPase"/>
</dbReference>
<dbReference type="HOGENOM" id="CLU_004471_5_0_1"/>
<organism evidence="3">
    <name type="scientific">Podospora anserina (strain S / ATCC MYA-4624 / DSM 980 / FGSC 10383)</name>
    <name type="common">Pleurage anserina</name>
    <dbReference type="NCBI Taxonomy" id="515849"/>
    <lineage>
        <taxon>Eukaryota</taxon>
        <taxon>Fungi</taxon>
        <taxon>Dikarya</taxon>
        <taxon>Ascomycota</taxon>
        <taxon>Pezizomycotina</taxon>
        <taxon>Sordariomycetes</taxon>
        <taxon>Sordariomycetidae</taxon>
        <taxon>Sordariales</taxon>
        <taxon>Podosporaceae</taxon>
        <taxon>Podospora</taxon>
        <taxon>Podospora anserina</taxon>
    </lineage>
</organism>
<dbReference type="AlphaFoldDB" id="B2APD0"/>
<reference evidence="5" key="3">
    <citation type="journal article" date="2014" name="Genetics">
        <title>Maintaining two mating types: Structure of the mating type locus and its role in heterokaryosis in Podospora anserina.</title>
        <authorList>
            <person name="Grognet P."/>
            <person name="Bidard F."/>
            <person name="Kuchly C."/>
            <person name="Tong L.C.H."/>
            <person name="Coppin E."/>
            <person name="Benkhali J.A."/>
            <person name="Couloux A."/>
            <person name="Wincker P."/>
            <person name="Debuchy R."/>
            <person name="Silar P."/>
        </authorList>
    </citation>
    <scope>GENOME REANNOTATION</scope>
    <source>
        <strain evidence="5">S / ATCC MYA-4624 / DSM 980 / FGSC 10383</strain>
    </source>
</reference>
<evidence type="ECO:0000259" key="1">
    <source>
        <dbReference type="Pfam" id="PF00004"/>
    </source>
</evidence>
<dbReference type="VEuPathDB" id="FungiDB:PODANS_5_10600"/>
<reference evidence="3" key="2">
    <citation type="submission" date="2008-07" db="EMBL/GenBank/DDBJ databases">
        <authorList>
            <person name="Genoscope - CEA"/>
        </authorList>
    </citation>
    <scope>NUCLEOTIDE SEQUENCE</scope>
    <source>
        <strain evidence="3">S mat+</strain>
    </source>
</reference>
<dbReference type="GeneID" id="6189864"/>
<dbReference type="Proteomes" id="UP000001197">
    <property type="component" value="Chromosome 5"/>
</dbReference>
<dbReference type="InterPro" id="IPR003959">
    <property type="entry name" value="ATPase_AAA_core"/>
</dbReference>
<evidence type="ECO:0000313" key="3">
    <source>
        <dbReference type="EMBL" id="CAP65847.1"/>
    </source>
</evidence>
<dbReference type="PANTHER" id="PTHR46411:SF4">
    <property type="entry name" value="AAA+ ATPASE DOMAIN-CONTAINING PROTEIN"/>
    <property type="match status" value="1"/>
</dbReference>
<evidence type="ECO:0000313" key="4">
    <source>
        <dbReference type="EMBL" id="CDP30291.1"/>
    </source>
</evidence>
<sequence length="265" mass="30737">MVENLTLESGAHDSNHRYLLCDSLLYGIFLKSRTWAYCLEPKLNPRAIDMLVMPAPRKDMIKALVQKYSNMSPTPGLSTSWRADFIENNGEGHIFLLHGGPGVGKTYTAECIAEYTNRPLLSLTCEDIGTDEVKMEQQLSKWFRMAEKWGLSYSASASSSEYTSNTDPECTVFLRCIEYYREILFLTTNRVGHFDDAFISRIHIIKYYQLSEDNRRQIWTQFVDKLTNERHDFISTGRAKRYILEDEIVKRLEWNGRENRNGKTS</sequence>
<dbReference type="PANTHER" id="PTHR46411">
    <property type="entry name" value="FAMILY ATPASE, PUTATIVE-RELATED"/>
    <property type="match status" value="1"/>
</dbReference>
<dbReference type="Pfam" id="PF00004">
    <property type="entry name" value="AAA"/>
    <property type="match status" value="1"/>
</dbReference>
<proteinExistence type="predicted"/>
<dbReference type="EMBL" id="CU633876">
    <property type="protein sequence ID" value="CAP65847.1"/>
    <property type="molecule type" value="Genomic_DNA"/>
</dbReference>
<dbReference type="eggNOG" id="KOG0742">
    <property type="taxonomic scope" value="Eukaryota"/>
</dbReference>
<dbReference type="EMBL" id="FO904940">
    <property type="protein sequence ID" value="CDP30291.1"/>
    <property type="molecule type" value="Genomic_DNA"/>
</dbReference>
<dbReference type="Gene3D" id="3.40.50.300">
    <property type="entry name" value="P-loop containing nucleotide triphosphate hydrolases"/>
    <property type="match status" value="1"/>
</dbReference>
<dbReference type="KEGG" id="pan:PODANSg2631"/>
<feature type="domain" description="ATPase AAA-type core" evidence="1">
    <location>
        <begin position="96"/>
        <end position="205"/>
    </location>
</feature>
<dbReference type="Pfam" id="PF23232">
    <property type="entry name" value="AAA_lid_13"/>
    <property type="match status" value="1"/>
</dbReference>
<reference evidence="4" key="4">
    <citation type="submission" date="2015-04" db="EMBL/GenBank/DDBJ databases">
        <title>Maintaining two mating types: Structure of the mating type locus and its role in heterokaryosis in Podospora anserina.</title>
        <authorList>
            <person name="Grognet P."/>
            <person name="Bidard F."/>
            <person name="Kuchly C."/>
            <person name="Chan Ho Tong L."/>
            <person name="Coppin E."/>
            <person name="Ait Benkhali J."/>
            <person name="Couloux A."/>
            <person name="Wincker P."/>
            <person name="Debuchy R."/>
            <person name="Silar P."/>
        </authorList>
    </citation>
    <scope>NUCLEOTIDE SEQUENCE</scope>
</reference>
<protein>
    <submittedName>
        <fullName evidence="3">Podospora anserina S mat+ genomic DNA chromosome 5, supercontig 10</fullName>
    </submittedName>
</protein>
<name>B2APD0_PODAN</name>
<dbReference type="InterPro" id="IPR056599">
    <property type="entry name" value="AAA_lid_fung"/>
</dbReference>
<dbReference type="SUPFAM" id="SSF52540">
    <property type="entry name" value="P-loop containing nucleoside triphosphate hydrolases"/>
    <property type="match status" value="1"/>
</dbReference>
<gene>
    <name evidence="3" type="ORF">PODANS_5_10600</name>
</gene>
<evidence type="ECO:0000313" key="5">
    <source>
        <dbReference type="Proteomes" id="UP000001197"/>
    </source>
</evidence>
<dbReference type="GO" id="GO:0016887">
    <property type="term" value="F:ATP hydrolysis activity"/>
    <property type="evidence" value="ECO:0007669"/>
    <property type="project" value="InterPro"/>
</dbReference>
<dbReference type="GO" id="GO:0005524">
    <property type="term" value="F:ATP binding"/>
    <property type="evidence" value="ECO:0007669"/>
    <property type="project" value="InterPro"/>
</dbReference>
<dbReference type="RefSeq" id="XP_001905604.1">
    <property type="nucleotide sequence ID" value="XM_001905569.1"/>
</dbReference>
<accession>B2APD0</accession>
<dbReference type="OrthoDB" id="4590793at2759"/>
<feature type="domain" description="AAA+ ATPase lid" evidence="2">
    <location>
        <begin position="210"/>
        <end position="262"/>
    </location>
</feature>